<name>A0ABQ0M886_MYCCL</name>
<keyword evidence="2" id="KW-1185">Reference proteome</keyword>
<evidence type="ECO:0000313" key="1">
    <source>
        <dbReference type="EMBL" id="GAT59515.1"/>
    </source>
</evidence>
<proteinExistence type="predicted"/>
<sequence length="117" mass="12135">MSKLSPRFEYLLLRVSPHSDALKLCQTIQDSLTQVFGLTASDATIDVLWTGSEAPAPATGGGNLNSNGRCVVRVAAGPDAARICAAITASTAAPRLELVRKTAFLPGLLVDASNGLL</sequence>
<evidence type="ECO:0000313" key="2">
    <source>
        <dbReference type="Proteomes" id="UP000815677"/>
    </source>
</evidence>
<dbReference type="Proteomes" id="UP000815677">
    <property type="component" value="Unassembled WGS sequence"/>
</dbReference>
<reference evidence="1" key="1">
    <citation type="submission" date="2014-09" db="EMBL/GenBank/DDBJ databases">
        <title>Genome sequence of the luminous mushroom Mycena chlorophos for searching fungal bioluminescence genes.</title>
        <authorList>
            <person name="Tanaka Y."/>
            <person name="Kasuga D."/>
            <person name="Oba Y."/>
            <person name="Hase S."/>
            <person name="Sato K."/>
            <person name="Oba Y."/>
            <person name="Sakakibara Y."/>
        </authorList>
    </citation>
    <scope>NUCLEOTIDE SEQUENCE</scope>
</reference>
<gene>
    <name evidence="1" type="ORF">MCHLO_15790</name>
</gene>
<dbReference type="EMBL" id="DF849869">
    <property type="protein sequence ID" value="GAT59515.1"/>
    <property type="molecule type" value="Genomic_DNA"/>
</dbReference>
<organism evidence="1 2">
    <name type="scientific">Mycena chlorophos</name>
    <name type="common">Agaric fungus</name>
    <name type="synonym">Agaricus chlorophos</name>
    <dbReference type="NCBI Taxonomy" id="658473"/>
    <lineage>
        <taxon>Eukaryota</taxon>
        <taxon>Fungi</taxon>
        <taxon>Dikarya</taxon>
        <taxon>Basidiomycota</taxon>
        <taxon>Agaricomycotina</taxon>
        <taxon>Agaricomycetes</taxon>
        <taxon>Agaricomycetidae</taxon>
        <taxon>Agaricales</taxon>
        <taxon>Marasmiineae</taxon>
        <taxon>Mycenaceae</taxon>
        <taxon>Mycena</taxon>
    </lineage>
</organism>
<accession>A0ABQ0M886</accession>
<protein>
    <submittedName>
        <fullName evidence="1">Uncharacterized protein</fullName>
    </submittedName>
</protein>